<evidence type="ECO:0000313" key="2">
    <source>
        <dbReference type="EMBL" id="MFC5996936.1"/>
    </source>
</evidence>
<comment type="caution">
    <text evidence="2">The sequence shown here is derived from an EMBL/GenBank/DDBJ whole genome shotgun (WGS) entry which is preliminary data.</text>
</comment>
<dbReference type="Proteomes" id="UP001596302">
    <property type="component" value="Unassembled WGS sequence"/>
</dbReference>
<sequence>MDTPHRPDWACLLHRPPADGASWAPADRGYRTCSPCLDRLRHRLGDIVARYTRLDPTPGATGDSGRRGPGFHSRSPANDHVIAMRDPRSIAVARTWLGSDGRLHREHEHPPLSVRGVLDTIAWDIAAHRGITGPPDRADVPDLARWIDHQLDWITRQPLVTEVDAELRQLQAQLKPVTGDGRRRIGRCPNTIDDGEHSRLCDTPLYAPTRGDTIHCGACGREWPRTEWLRLGDLLDAS</sequence>
<evidence type="ECO:0000256" key="1">
    <source>
        <dbReference type="SAM" id="MobiDB-lite"/>
    </source>
</evidence>
<name>A0ABW1J942_9PSEU</name>
<evidence type="ECO:0000313" key="3">
    <source>
        <dbReference type="Proteomes" id="UP001596302"/>
    </source>
</evidence>
<feature type="region of interest" description="Disordered" evidence="1">
    <location>
        <begin position="53"/>
        <end position="80"/>
    </location>
</feature>
<dbReference type="RefSeq" id="WP_379587809.1">
    <property type="nucleotide sequence ID" value="NZ_JBHSQW010000044.1"/>
</dbReference>
<protein>
    <submittedName>
        <fullName evidence="2">Uncharacterized protein</fullName>
    </submittedName>
</protein>
<keyword evidence="3" id="KW-1185">Reference proteome</keyword>
<organism evidence="2 3">
    <name type="scientific">Pseudonocardia hispaniensis</name>
    <dbReference type="NCBI Taxonomy" id="904933"/>
    <lineage>
        <taxon>Bacteria</taxon>
        <taxon>Bacillati</taxon>
        <taxon>Actinomycetota</taxon>
        <taxon>Actinomycetes</taxon>
        <taxon>Pseudonocardiales</taxon>
        <taxon>Pseudonocardiaceae</taxon>
        <taxon>Pseudonocardia</taxon>
    </lineage>
</organism>
<dbReference type="EMBL" id="JBHSQW010000044">
    <property type="protein sequence ID" value="MFC5996936.1"/>
    <property type="molecule type" value="Genomic_DNA"/>
</dbReference>
<proteinExistence type="predicted"/>
<gene>
    <name evidence="2" type="ORF">ACFQE5_22250</name>
</gene>
<reference evidence="3" key="1">
    <citation type="journal article" date="2019" name="Int. J. Syst. Evol. Microbiol.">
        <title>The Global Catalogue of Microorganisms (GCM) 10K type strain sequencing project: providing services to taxonomists for standard genome sequencing and annotation.</title>
        <authorList>
            <consortium name="The Broad Institute Genomics Platform"/>
            <consortium name="The Broad Institute Genome Sequencing Center for Infectious Disease"/>
            <person name="Wu L."/>
            <person name="Ma J."/>
        </authorList>
    </citation>
    <scope>NUCLEOTIDE SEQUENCE [LARGE SCALE GENOMIC DNA]</scope>
    <source>
        <strain evidence="3">CCM 8391</strain>
    </source>
</reference>
<accession>A0ABW1J942</accession>